<proteinExistence type="predicted"/>
<feature type="signal peptide" evidence="1">
    <location>
        <begin position="1"/>
        <end position="18"/>
    </location>
</feature>
<reference evidence="2" key="1">
    <citation type="journal article" date="2012" name="Environ. Microbiol.">
        <title>Genomic content of uncultured Bacteroidetes from contrasting oceanic provinces in the North Atlantic Ocean.</title>
        <authorList>
            <person name="Gomez-Pereira P.R."/>
            <person name="Schuler M."/>
            <person name="Fuchs B.M."/>
            <person name="Bennke C."/>
            <person name="Teeling H."/>
            <person name="Waldmann J."/>
            <person name="Richter M."/>
            <person name="Barbe V."/>
            <person name="Bataille E."/>
            <person name="Glockner F.O."/>
            <person name="Amann R."/>
        </authorList>
    </citation>
    <scope>NUCLEOTIDE SEQUENCE</scope>
</reference>
<dbReference type="InterPro" id="IPR021958">
    <property type="entry name" value="DUF3575"/>
</dbReference>
<evidence type="ECO:0008006" key="3">
    <source>
        <dbReference type="Google" id="ProtNLM"/>
    </source>
</evidence>
<organism evidence="2">
    <name type="scientific">uncultured Flavobacteriia bacterium</name>
    <dbReference type="NCBI Taxonomy" id="212695"/>
    <lineage>
        <taxon>Bacteria</taxon>
        <taxon>Pseudomonadati</taxon>
        <taxon>Bacteroidota</taxon>
        <taxon>Flavobacteriia</taxon>
        <taxon>environmental samples</taxon>
    </lineage>
</organism>
<accession>H6REI3</accession>
<keyword evidence="1" id="KW-0732">Signal</keyword>
<dbReference type="AlphaFoldDB" id="H6REI3"/>
<dbReference type="EMBL" id="FO117579">
    <property type="protein sequence ID" value="CCF99444.1"/>
    <property type="molecule type" value="Genomic_DNA"/>
</dbReference>
<dbReference type="Pfam" id="PF12099">
    <property type="entry name" value="DUF3575"/>
    <property type="match status" value="1"/>
</dbReference>
<evidence type="ECO:0000256" key="1">
    <source>
        <dbReference type="SAM" id="SignalP"/>
    </source>
</evidence>
<evidence type="ECO:0000313" key="2">
    <source>
        <dbReference type="EMBL" id="CCF99444.1"/>
    </source>
</evidence>
<name>H6REI3_9BACT</name>
<gene>
    <name evidence="2" type="ORF">VIS_S3BDA80037</name>
</gene>
<feature type="chain" id="PRO_5003606746" description="DUF3575 domain-containing protein" evidence="1">
    <location>
        <begin position="19"/>
        <end position="191"/>
    </location>
</feature>
<reference evidence="2" key="2">
    <citation type="submission" date="2012-02" db="EMBL/GenBank/DDBJ databases">
        <authorList>
            <person name="Genoscope - CEA"/>
        </authorList>
    </citation>
    <scope>NUCLEOTIDE SEQUENCE</scope>
</reference>
<protein>
    <recommendedName>
        <fullName evidence="3">DUF3575 domain-containing protein</fullName>
    </recommendedName>
</protein>
<sequence length="191" mass="21904">MKKTTILLLYFLTTILNAQQDSFPQDTDKKNEITLTPLVLIVSGWADISYEYLINNKSSFGVDVQFNDNKKIFDSDGDSVPNRDYRNFSITPNYRVFFSNKYARGFFVEGFGMLHRYRGYFYTGVPYSDDYVQTKKLTNFSIGISIGNKWVTKKGFVAEIFGGLGRNLFNFDDKDPSNLALRGGISFGKRF</sequence>